<evidence type="ECO:0000256" key="4">
    <source>
        <dbReference type="ARBA" id="ARBA00022679"/>
    </source>
</evidence>
<evidence type="ECO:0000256" key="10">
    <source>
        <dbReference type="SAM" id="Phobius"/>
    </source>
</evidence>
<evidence type="ECO:0000259" key="11">
    <source>
        <dbReference type="PROSITE" id="PS50112"/>
    </source>
</evidence>
<evidence type="ECO:0000256" key="8">
    <source>
        <dbReference type="ARBA" id="ARBA00023012"/>
    </source>
</evidence>
<evidence type="ECO:0000256" key="1">
    <source>
        <dbReference type="ARBA" id="ARBA00000085"/>
    </source>
</evidence>
<sequence>MLAPQRPAAGEGGHGHAGSMGIAEIARRRLMHVKRGPIAAPRAAGHFLESPNPVVPPTPVHAETVPSGRGDLTLSGFIAAACVAVVLACAAYWLSLQQNRAAAWVTHTQEVLTTIARTRAALVDLQNGHRGFTISGDEQELAPYHQARAALQQHMARLGTLMTESAEQARHFAELERDLAARLASAADLVQARRAGGFDAAKSIVDTGRPGGEMAVLREHLRNLEVEEERLLGERLADHERLVQWFWAGMTVVVLVLFCALAVLYLQVRRRSAAQRQLLESEQRFHLMTSSVAEYAIIMLDLQGCVRTWNAGAQRITGYDEHDIVGHDFGRFYSPQDAEADKPTHTLQHAASQGRFAEDGWLVHSDGSAFWASVVMTPLRDAQGDLSGFCMIARDLTERRKAENALRDEMQERLRVDEELQRLNRSLEAQVRERTADLLDAKLRLRDLSAQLITAQEQERRHIARELHDDTGQSLTVIRMHLMDVLRGAEGAGARIPECVAIVDAAIAQIRGMALNLRPTMLDDLGLAAALEWALEQQGRPAGWETALEADDDFSEVPAEIQTACFRIGQEALTNAARHAGATEVSVELRMVGGELELTVQDNGAGFDLARYSSPAERKKHFGLISMGERAGLVGGHLDIATAPGRGTRVRAILPVVLEPVLADSTLVA</sequence>
<dbReference type="NCBIfam" id="TIGR00229">
    <property type="entry name" value="sensory_box"/>
    <property type="match status" value="1"/>
</dbReference>
<dbReference type="GO" id="GO:0005524">
    <property type="term" value="F:ATP binding"/>
    <property type="evidence" value="ECO:0007669"/>
    <property type="project" value="UniProtKB-KW"/>
</dbReference>
<dbReference type="PANTHER" id="PTHR24421">
    <property type="entry name" value="NITRATE/NITRITE SENSOR PROTEIN NARX-RELATED"/>
    <property type="match status" value="1"/>
</dbReference>
<dbReference type="SMART" id="SM00387">
    <property type="entry name" value="HATPase_c"/>
    <property type="match status" value="1"/>
</dbReference>
<dbReference type="InterPro" id="IPR013656">
    <property type="entry name" value="PAS_4"/>
</dbReference>
<name>A0A7X6DG35_9BURK</name>
<dbReference type="SUPFAM" id="SSF55874">
    <property type="entry name" value="ATPase domain of HSP90 chaperone/DNA topoisomerase II/histidine kinase"/>
    <property type="match status" value="1"/>
</dbReference>
<dbReference type="SUPFAM" id="SSF55785">
    <property type="entry name" value="PYP-like sensor domain (PAS domain)"/>
    <property type="match status" value="1"/>
</dbReference>
<dbReference type="Pfam" id="PF05227">
    <property type="entry name" value="CHASE3"/>
    <property type="match status" value="1"/>
</dbReference>
<comment type="catalytic activity">
    <reaction evidence="1">
        <text>ATP + protein L-histidine = ADP + protein N-phospho-L-histidine.</text>
        <dbReference type="EC" id="2.7.13.3"/>
    </reaction>
</comment>
<dbReference type="PROSITE" id="PS50113">
    <property type="entry name" value="PAC"/>
    <property type="match status" value="1"/>
</dbReference>
<keyword evidence="10" id="KW-1133">Transmembrane helix</keyword>
<dbReference type="InterPro" id="IPR011712">
    <property type="entry name" value="Sig_transdc_His_kin_sub3_dim/P"/>
</dbReference>
<dbReference type="InterPro" id="IPR036890">
    <property type="entry name" value="HATPase_C_sf"/>
</dbReference>
<dbReference type="PROSITE" id="PS50112">
    <property type="entry name" value="PAS"/>
    <property type="match status" value="1"/>
</dbReference>
<protein>
    <recommendedName>
        <fullName evidence="2">histidine kinase</fullName>
        <ecNumber evidence="2">2.7.13.3</ecNumber>
    </recommendedName>
</protein>
<dbReference type="Pfam" id="PF07730">
    <property type="entry name" value="HisKA_3"/>
    <property type="match status" value="1"/>
</dbReference>
<dbReference type="InterPro" id="IPR000014">
    <property type="entry name" value="PAS"/>
</dbReference>
<evidence type="ECO:0000256" key="6">
    <source>
        <dbReference type="ARBA" id="ARBA00022777"/>
    </source>
</evidence>
<feature type="transmembrane region" description="Helical" evidence="10">
    <location>
        <begin position="74"/>
        <end position="94"/>
    </location>
</feature>
<dbReference type="Pfam" id="PF08448">
    <property type="entry name" value="PAS_4"/>
    <property type="match status" value="1"/>
</dbReference>
<evidence type="ECO:0000256" key="5">
    <source>
        <dbReference type="ARBA" id="ARBA00022741"/>
    </source>
</evidence>
<dbReference type="AlphaFoldDB" id="A0A7X6DG35"/>
<evidence type="ECO:0000256" key="3">
    <source>
        <dbReference type="ARBA" id="ARBA00022553"/>
    </source>
</evidence>
<feature type="domain" description="PAC" evidence="12">
    <location>
        <begin position="356"/>
        <end position="408"/>
    </location>
</feature>
<feature type="coiled-coil region" evidence="9">
    <location>
        <begin position="393"/>
        <end position="458"/>
    </location>
</feature>
<accession>A0A7X6DG35</accession>
<keyword evidence="4" id="KW-0808">Transferase</keyword>
<keyword evidence="7" id="KW-0067">ATP-binding</keyword>
<dbReference type="EMBL" id="VTOX01000003">
    <property type="protein sequence ID" value="NKE66529.1"/>
    <property type="molecule type" value="Genomic_DNA"/>
</dbReference>
<dbReference type="Gene3D" id="3.30.565.10">
    <property type="entry name" value="Histidine kinase-like ATPase, C-terminal domain"/>
    <property type="match status" value="1"/>
</dbReference>
<dbReference type="Gene3D" id="1.20.5.1930">
    <property type="match status" value="1"/>
</dbReference>
<keyword evidence="9" id="KW-0175">Coiled coil</keyword>
<proteinExistence type="predicted"/>
<evidence type="ECO:0000313" key="13">
    <source>
        <dbReference type="EMBL" id="NKE66529.1"/>
    </source>
</evidence>
<dbReference type="InterPro" id="IPR000700">
    <property type="entry name" value="PAS-assoc_C"/>
</dbReference>
<organism evidence="13 14">
    <name type="scientific">Ramlibacter lithotrophicus</name>
    <dbReference type="NCBI Taxonomy" id="2606681"/>
    <lineage>
        <taxon>Bacteria</taxon>
        <taxon>Pseudomonadati</taxon>
        <taxon>Pseudomonadota</taxon>
        <taxon>Betaproteobacteria</taxon>
        <taxon>Burkholderiales</taxon>
        <taxon>Comamonadaceae</taxon>
        <taxon>Ramlibacter</taxon>
    </lineage>
</organism>
<evidence type="ECO:0000313" key="14">
    <source>
        <dbReference type="Proteomes" id="UP000521868"/>
    </source>
</evidence>
<dbReference type="PANTHER" id="PTHR24421:SF10">
    <property type="entry name" value="NITRATE_NITRITE SENSOR PROTEIN NARQ"/>
    <property type="match status" value="1"/>
</dbReference>
<dbReference type="Pfam" id="PF02518">
    <property type="entry name" value="HATPase_c"/>
    <property type="match status" value="1"/>
</dbReference>
<reference evidence="13 14" key="1">
    <citation type="journal article" date="2020" name="Nature">
        <title>Bacterial chemolithoautotrophy via manganese oxidation.</title>
        <authorList>
            <person name="Yu H."/>
            <person name="Leadbetter J.R."/>
        </authorList>
    </citation>
    <scope>NUCLEOTIDE SEQUENCE [LARGE SCALE GENOMIC DNA]</scope>
    <source>
        <strain evidence="13 14">RBP-1</strain>
    </source>
</reference>
<dbReference type="SMART" id="SM00091">
    <property type="entry name" value="PAS"/>
    <property type="match status" value="1"/>
</dbReference>
<keyword evidence="10" id="KW-0812">Transmembrane</keyword>
<dbReference type="InterPro" id="IPR007891">
    <property type="entry name" value="CHASE3"/>
</dbReference>
<feature type="transmembrane region" description="Helical" evidence="10">
    <location>
        <begin position="245"/>
        <end position="266"/>
    </location>
</feature>
<dbReference type="GO" id="GO:0016020">
    <property type="term" value="C:membrane"/>
    <property type="evidence" value="ECO:0007669"/>
    <property type="project" value="InterPro"/>
</dbReference>
<keyword evidence="14" id="KW-1185">Reference proteome</keyword>
<keyword evidence="3" id="KW-0597">Phosphoprotein</keyword>
<dbReference type="Gene3D" id="3.30.450.20">
    <property type="entry name" value="PAS domain"/>
    <property type="match status" value="1"/>
</dbReference>
<keyword evidence="10" id="KW-0472">Membrane</keyword>
<comment type="caution">
    <text evidence="13">The sequence shown here is derived from an EMBL/GenBank/DDBJ whole genome shotgun (WGS) entry which is preliminary data.</text>
</comment>
<dbReference type="GO" id="GO:0046983">
    <property type="term" value="F:protein dimerization activity"/>
    <property type="evidence" value="ECO:0007669"/>
    <property type="project" value="InterPro"/>
</dbReference>
<dbReference type="Proteomes" id="UP000521868">
    <property type="component" value="Unassembled WGS sequence"/>
</dbReference>
<evidence type="ECO:0000256" key="7">
    <source>
        <dbReference type="ARBA" id="ARBA00022840"/>
    </source>
</evidence>
<dbReference type="InterPro" id="IPR003594">
    <property type="entry name" value="HATPase_dom"/>
</dbReference>
<keyword evidence="8" id="KW-0902">Two-component regulatory system</keyword>
<evidence type="ECO:0000259" key="12">
    <source>
        <dbReference type="PROSITE" id="PS50113"/>
    </source>
</evidence>
<evidence type="ECO:0000256" key="9">
    <source>
        <dbReference type="SAM" id="Coils"/>
    </source>
</evidence>
<dbReference type="InterPro" id="IPR050482">
    <property type="entry name" value="Sensor_HK_TwoCompSys"/>
</dbReference>
<keyword evidence="6" id="KW-0418">Kinase</keyword>
<dbReference type="GO" id="GO:0000155">
    <property type="term" value="F:phosphorelay sensor kinase activity"/>
    <property type="evidence" value="ECO:0007669"/>
    <property type="project" value="InterPro"/>
</dbReference>
<feature type="domain" description="PAS" evidence="11">
    <location>
        <begin position="281"/>
        <end position="354"/>
    </location>
</feature>
<dbReference type="InterPro" id="IPR035965">
    <property type="entry name" value="PAS-like_dom_sf"/>
</dbReference>
<keyword evidence="5" id="KW-0547">Nucleotide-binding</keyword>
<gene>
    <name evidence="13" type="ORF">RAMLITH_11910</name>
</gene>
<dbReference type="CDD" id="cd19410">
    <property type="entry name" value="HK9-like_sensor"/>
    <property type="match status" value="1"/>
</dbReference>
<dbReference type="CDD" id="cd00130">
    <property type="entry name" value="PAS"/>
    <property type="match status" value="1"/>
</dbReference>
<dbReference type="EC" id="2.7.13.3" evidence="2"/>
<dbReference type="CDD" id="cd16917">
    <property type="entry name" value="HATPase_UhpB-NarQ-NarX-like"/>
    <property type="match status" value="1"/>
</dbReference>
<evidence type="ECO:0000256" key="2">
    <source>
        <dbReference type="ARBA" id="ARBA00012438"/>
    </source>
</evidence>